<dbReference type="InterPro" id="IPR001107">
    <property type="entry name" value="Band_7"/>
</dbReference>
<dbReference type="SUPFAM" id="SSF117892">
    <property type="entry name" value="Band 7/SPFH domain"/>
    <property type="match status" value="1"/>
</dbReference>
<feature type="non-terminal residue" evidence="2">
    <location>
        <position position="1"/>
    </location>
</feature>
<dbReference type="EMBL" id="CAJNNW010019921">
    <property type="protein sequence ID" value="CAE8665428.1"/>
    <property type="molecule type" value="Genomic_DNA"/>
</dbReference>
<feature type="domain" description="Band 7" evidence="1">
    <location>
        <begin position="28"/>
        <end position="178"/>
    </location>
</feature>
<organism evidence="2 3">
    <name type="scientific">Polarella glacialis</name>
    <name type="common">Dinoflagellate</name>
    <dbReference type="NCBI Taxonomy" id="89957"/>
    <lineage>
        <taxon>Eukaryota</taxon>
        <taxon>Sar</taxon>
        <taxon>Alveolata</taxon>
        <taxon>Dinophyceae</taxon>
        <taxon>Suessiales</taxon>
        <taxon>Suessiaceae</taxon>
        <taxon>Polarella</taxon>
    </lineage>
</organism>
<dbReference type="InterPro" id="IPR036013">
    <property type="entry name" value="Band_7/SPFH_dom_sf"/>
</dbReference>
<accession>A0A813J5X0</accession>
<dbReference type="Proteomes" id="UP000626109">
    <property type="component" value="Unassembled WGS sequence"/>
</dbReference>
<name>A0A813J5X0_POLGL</name>
<proteinExistence type="predicted"/>
<evidence type="ECO:0000313" key="2">
    <source>
        <dbReference type="EMBL" id="CAE8665428.1"/>
    </source>
</evidence>
<gene>
    <name evidence="2" type="ORF">PGLA2088_LOCUS15913</name>
</gene>
<sequence length="179" mass="20315">MAGALSFLLTGIGGAAVLFLFMSFTTMDPTEMALQYNFVLKTVNPSVVIMPGLKFVGPFSTLIRYPKTIQTIEYNEAEKDLLDGRTKDGLPLILGLAFQYRILPDGLFKLYSTFDNEPGDYIQIYTRVGMHIITELATKFTAYQFFNEKQKIAEVMRSELNKYFTENLFATVESLQIQE</sequence>
<protein>
    <recommendedName>
        <fullName evidence="1">Band 7 domain-containing protein</fullName>
    </recommendedName>
</protein>
<dbReference type="Pfam" id="PF01145">
    <property type="entry name" value="Band_7"/>
    <property type="match status" value="1"/>
</dbReference>
<dbReference type="AlphaFoldDB" id="A0A813J5X0"/>
<evidence type="ECO:0000259" key="1">
    <source>
        <dbReference type="Pfam" id="PF01145"/>
    </source>
</evidence>
<reference evidence="2" key="1">
    <citation type="submission" date="2021-02" db="EMBL/GenBank/DDBJ databases">
        <authorList>
            <person name="Dougan E. K."/>
            <person name="Rhodes N."/>
            <person name="Thang M."/>
            <person name="Chan C."/>
        </authorList>
    </citation>
    <scope>NUCLEOTIDE SEQUENCE</scope>
</reference>
<evidence type="ECO:0000313" key="3">
    <source>
        <dbReference type="Proteomes" id="UP000626109"/>
    </source>
</evidence>
<comment type="caution">
    <text evidence="2">The sequence shown here is derived from an EMBL/GenBank/DDBJ whole genome shotgun (WGS) entry which is preliminary data.</text>
</comment>